<comment type="similarity">
    <text evidence="7">Belongs to the FtsL family.</text>
</comment>
<dbReference type="NCBIfam" id="TIGR02209">
    <property type="entry name" value="ftsL_broad"/>
    <property type="match status" value="1"/>
</dbReference>
<dbReference type="InterPro" id="IPR007060">
    <property type="entry name" value="FtsL/DivIC"/>
</dbReference>
<evidence type="ECO:0000256" key="4">
    <source>
        <dbReference type="ARBA" id="ARBA00022989"/>
    </source>
</evidence>
<comment type="subcellular location">
    <subcellularLocation>
        <location evidence="7">Cell membrane</location>
        <topology evidence="7">Single-pass type II membrane protein</topology>
    </subcellularLocation>
    <text evidence="7">Localizes to the division septum where it forms a ring structure.</text>
</comment>
<proteinExistence type="inferred from homology"/>
<evidence type="ECO:0000313" key="11">
    <source>
        <dbReference type="Proteomes" id="UP001168694"/>
    </source>
</evidence>
<evidence type="ECO:0000256" key="9">
    <source>
        <dbReference type="SAM" id="MobiDB-lite"/>
    </source>
</evidence>
<dbReference type="HAMAP" id="MF_00910">
    <property type="entry name" value="FtsL"/>
    <property type="match status" value="1"/>
</dbReference>
<evidence type="ECO:0000313" key="10">
    <source>
        <dbReference type="EMBL" id="MDN4073542.1"/>
    </source>
</evidence>
<keyword evidence="6 7" id="KW-0131">Cell cycle</keyword>
<dbReference type="Proteomes" id="UP001168694">
    <property type="component" value="Unassembled WGS sequence"/>
</dbReference>
<evidence type="ECO:0000256" key="3">
    <source>
        <dbReference type="ARBA" id="ARBA00022692"/>
    </source>
</evidence>
<reference evidence="10" key="1">
    <citation type="submission" date="2023-06" db="EMBL/GenBank/DDBJ databases">
        <title>Draft Genome Sequences of Representative Paenibacillus Polymyxa, Bacillus cereus, Fictibacillus sp., and Brevibacillus agri Strains Isolated from Amazonian Dark Earth.</title>
        <authorList>
            <person name="Pellegrinetti T.A."/>
            <person name="Cunha I.C.M."/>
            <person name="Chaves M.G."/>
            <person name="Freitas A.S."/>
            <person name="Silva A.V.R."/>
            <person name="Tsai S.M."/>
            <person name="Mendes L.W."/>
        </authorList>
    </citation>
    <scope>NUCLEOTIDE SEQUENCE</scope>
    <source>
        <strain evidence="10">CENA-BCM004</strain>
    </source>
</reference>
<accession>A0ABT8E6K8</accession>
<evidence type="ECO:0000256" key="5">
    <source>
        <dbReference type="ARBA" id="ARBA00023136"/>
    </source>
</evidence>
<dbReference type="GO" id="GO:0051301">
    <property type="term" value="P:cell division"/>
    <property type="evidence" value="ECO:0007669"/>
    <property type="project" value="UniProtKB-KW"/>
</dbReference>
<evidence type="ECO:0000256" key="7">
    <source>
        <dbReference type="HAMAP-Rule" id="MF_00910"/>
    </source>
</evidence>
<feature type="compositionally biased region" description="Polar residues" evidence="9">
    <location>
        <begin position="1"/>
        <end position="14"/>
    </location>
</feature>
<comment type="function">
    <text evidence="7">Essential cell division protein.</text>
</comment>
<dbReference type="Pfam" id="PF04977">
    <property type="entry name" value="DivIC"/>
    <property type="match status" value="1"/>
</dbReference>
<gene>
    <name evidence="7 10" type="primary">ftsL</name>
    <name evidence="10" type="ORF">QYF49_11080</name>
</gene>
<evidence type="ECO:0000256" key="6">
    <source>
        <dbReference type="ARBA" id="ARBA00023306"/>
    </source>
</evidence>
<feature type="region of interest" description="Disordered" evidence="9">
    <location>
        <begin position="1"/>
        <end position="30"/>
    </location>
</feature>
<evidence type="ECO:0000256" key="8">
    <source>
        <dbReference type="NCBIfam" id="TIGR02209"/>
    </source>
</evidence>
<comment type="caution">
    <text evidence="10">The sequence shown here is derived from an EMBL/GenBank/DDBJ whole genome shotgun (WGS) entry which is preliminary data.</text>
</comment>
<keyword evidence="1 7" id="KW-1003">Cell membrane</keyword>
<protein>
    <recommendedName>
        <fullName evidence="7 8">Cell division protein FtsL</fullName>
    </recommendedName>
</protein>
<evidence type="ECO:0000256" key="1">
    <source>
        <dbReference type="ARBA" id="ARBA00022475"/>
    </source>
</evidence>
<dbReference type="EMBL" id="JAUHLN010000002">
    <property type="protein sequence ID" value="MDN4073542.1"/>
    <property type="molecule type" value="Genomic_DNA"/>
</dbReference>
<name>A0ABT8E6K8_9BACL</name>
<dbReference type="InterPro" id="IPR011922">
    <property type="entry name" value="Cell_div_FtsL"/>
</dbReference>
<dbReference type="RefSeq" id="WP_290399655.1">
    <property type="nucleotide sequence ID" value="NZ_JAUHLN010000002.1"/>
</dbReference>
<feature type="transmembrane region" description="Helical" evidence="7">
    <location>
        <begin position="41"/>
        <end position="62"/>
    </location>
</feature>
<keyword evidence="2 7" id="KW-0132">Cell division</keyword>
<evidence type="ECO:0000256" key="2">
    <source>
        <dbReference type="ARBA" id="ARBA00022618"/>
    </source>
</evidence>
<keyword evidence="11" id="KW-1185">Reference proteome</keyword>
<keyword evidence="5 7" id="KW-0472">Membrane</keyword>
<sequence length="123" mass="14240">MSNLAYQTQRQYQQETKRKHVQQPQVQPRVRTSRITKGEKFLWVFASLLLIAGAIFMVSNYASIYKVNSSIESVQSSIDYETKVVDDYKQQVKELSDPNRILKIAKDKLGMTLNDKNVKVLEN</sequence>
<keyword evidence="3 7" id="KW-0812">Transmembrane</keyword>
<organism evidence="10 11">
    <name type="scientific">Fictibacillus terranigra</name>
    <dbReference type="NCBI Taxonomy" id="3058424"/>
    <lineage>
        <taxon>Bacteria</taxon>
        <taxon>Bacillati</taxon>
        <taxon>Bacillota</taxon>
        <taxon>Bacilli</taxon>
        <taxon>Bacillales</taxon>
        <taxon>Fictibacillaceae</taxon>
        <taxon>Fictibacillus</taxon>
    </lineage>
</organism>
<keyword evidence="4 7" id="KW-1133">Transmembrane helix</keyword>